<organism evidence="2 3">
    <name type="scientific">Rhizophagus clarus</name>
    <dbReference type="NCBI Taxonomy" id="94130"/>
    <lineage>
        <taxon>Eukaryota</taxon>
        <taxon>Fungi</taxon>
        <taxon>Fungi incertae sedis</taxon>
        <taxon>Mucoromycota</taxon>
        <taxon>Glomeromycotina</taxon>
        <taxon>Glomeromycetes</taxon>
        <taxon>Glomerales</taxon>
        <taxon>Glomeraceae</taxon>
        <taxon>Rhizophagus</taxon>
    </lineage>
</organism>
<evidence type="ECO:0000259" key="1">
    <source>
        <dbReference type="Pfam" id="PF24674"/>
    </source>
</evidence>
<dbReference type="PANTHER" id="PTHR31594">
    <property type="entry name" value="AIG1-TYPE G DOMAIN-CONTAINING PROTEIN"/>
    <property type="match status" value="1"/>
</dbReference>
<dbReference type="EMBL" id="BLAL01000013">
    <property type="protein sequence ID" value="GES75107.1"/>
    <property type="molecule type" value="Genomic_DNA"/>
</dbReference>
<dbReference type="PANTHER" id="PTHR31594:SF14">
    <property type="entry name" value="FIBRONECTIN TYPE-III DOMAIN-CONTAINING PROTEIN"/>
    <property type="match status" value="1"/>
</dbReference>
<dbReference type="AlphaFoldDB" id="A0A8H3KXC5"/>
<dbReference type="Proteomes" id="UP000615446">
    <property type="component" value="Unassembled WGS sequence"/>
</dbReference>
<evidence type="ECO:0000313" key="2">
    <source>
        <dbReference type="EMBL" id="GES75107.1"/>
    </source>
</evidence>
<reference evidence="2" key="1">
    <citation type="submission" date="2019-10" db="EMBL/GenBank/DDBJ databases">
        <title>Conservation and host-specific expression of non-tandemly repeated heterogenous ribosome RNA gene in arbuscular mycorrhizal fungi.</title>
        <authorList>
            <person name="Maeda T."/>
            <person name="Kobayashi Y."/>
            <person name="Nakagawa T."/>
            <person name="Ezawa T."/>
            <person name="Yamaguchi K."/>
            <person name="Bino T."/>
            <person name="Nishimoto Y."/>
            <person name="Shigenobu S."/>
            <person name="Kawaguchi M."/>
        </authorList>
    </citation>
    <scope>NUCLEOTIDE SEQUENCE</scope>
    <source>
        <strain evidence="2">HR1</strain>
    </source>
</reference>
<dbReference type="OrthoDB" id="8954335at2759"/>
<comment type="caution">
    <text evidence="2">The sequence shown here is derived from an EMBL/GenBank/DDBJ whole genome shotgun (WGS) entry which is preliminary data.</text>
</comment>
<protein>
    <submittedName>
        <fullName evidence="2">Neoverrucotoxin subunit beta-like</fullName>
    </submittedName>
</protein>
<evidence type="ECO:0000313" key="3">
    <source>
        <dbReference type="Proteomes" id="UP000615446"/>
    </source>
</evidence>
<sequence length="360" mass="41262">MNTINKIIRRKSLGRAAFIGSLYNAVSDTFCGTAILKAKFPDNSISKIDIPNSELFYEYEDSYMEKFNKLDVEAELKLSVLTGLFALEGSGKYLSDVKDSYKVFKGNLIYRITSVEENLNIYRDDVKTCISTDGFNNTVATHIVVGIKWGATVIASFECKNMNEDDKHQAEAALKSYFEKLSLSTFENDNVNVEKNQPNLMNYFSIRLLGDVIPYNKYFPQSFNEAKKVMIELPSYATQFNNGKGFPIEYIFYPLSEIAKLFNQKTTVKSMIMESSEEIVLMIEQVFDDLFKQKQRLNDLFNDAKLISHLIPDKIFEEINDHVQEIKLEEVRFKKKLAKSLVKIRSGEGYVGHDDEPENT</sequence>
<dbReference type="InterPro" id="IPR056072">
    <property type="entry name" value="SNTX_MACPF/CDC-like_dom"/>
</dbReference>
<feature type="domain" description="SNTX MACPF/CDC-like" evidence="1">
    <location>
        <begin position="9"/>
        <end position="264"/>
    </location>
</feature>
<gene>
    <name evidence="2" type="ORF">RCL2_000256500</name>
</gene>
<dbReference type="InterPro" id="IPR052090">
    <property type="entry name" value="Cytolytic_pore-forming_toxin"/>
</dbReference>
<name>A0A8H3KXC5_9GLOM</name>
<proteinExistence type="predicted"/>
<accession>A0A8H3KXC5</accession>
<dbReference type="Pfam" id="PF24674">
    <property type="entry name" value="MACPF_SNTX"/>
    <property type="match status" value="1"/>
</dbReference>